<comment type="similarity">
    <text evidence="2">Belongs to the polysaccharide deacetylase family.</text>
</comment>
<evidence type="ECO:0000313" key="12">
    <source>
        <dbReference type="EMBL" id="SUM45576.1"/>
    </source>
</evidence>
<dbReference type="Pfam" id="PF01522">
    <property type="entry name" value="Polysacc_deac_1"/>
    <property type="match status" value="1"/>
</dbReference>
<dbReference type="PROSITE" id="PS51677">
    <property type="entry name" value="NODB"/>
    <property type="match status" value="1"/>
</dbReference>
<gene>
    <name evidence="12" type="primary">icaB</name>
    <name evidence="12" type="ORF">NCTC11048_00561</name>
</gene>
<keyword evidence="10" id="KW-0812">Transmembrane</keyword>
<keyword evidence="5" id="KW-0964">Secreted</keyword>
<dbReference type="SUPFAM" id="SSF88713">
    <property type="entry name" value="Glycoside hydrolase/deacetylase"/>
    <property type="match status" value="1"/>
</dbReference>
<keyword evidence="10" id="KW-1133">Transmembrane helix</keyword>
<keyword evidence="6" id="KW-0732">Signal</keyword>
<dbReference type="RefSeq" id="WP_019168864.1">
    <property type="nucleotide sequence ID" value="NZ_CAIB01000176.1"/>
</dbReference>
<dbReference type="InterPro" id="IPR011330">
    <property type="entry name" value="Glyco_hydro/deAcase_b/a-brl"/>
</dbReference>
<dbReference type="STRING" id="1141106.GCA_000308095_00987"/>
<evidence type="ECO:0000259" key="11">
    <source>
        <dbReference type="PROSITE" id="PS51677"/>
    </source>
</evidence>
<dbReference type="EMBL" id="UHDP01000003">
    <property type="protein sequence ID" value="SUM45576.1"/>
    <property type="molecule type" value="Genomic_DNA"/>
</dbReference>
<evidence type="ECO:0000256" key="5">
    <source>
        <dbReference type="ARBA" id="ARBA00022525"/>
    </source>
</evidence>
<dbReference type="AlphaFoldDB" id="A0A380G536"/>
<evidence type="ECO:0000256" key="6">
    <source>
        <dbReference type="ARBA" id="ARBA00022729"/>
    </source>
</evidence>
<evidence type="ECO:0000256" key="9">
    <source>
        <dbReference type="ARBA" id="ARBA00033195"/>
    </source>
</evidence>
<dbReference type="Gene3D" id="3.20.20.370">
    <property type="entry name" value="Glycoside hydrolase/deacetylase"/>
    <property type="match status" value="1"/>
</dbReference>
<reference evidence="12 13" key="1">
    <citation type="submission" date="2018-06" db="EMBL/GenBank/DDBJ databases">
        <authorList>
            <consortium name="Pathogen Informatics"/>
            <person name="Doyle S."/>
        </authorList>
    </citation>
    <scope>NUCLEOTIDE SEQUENCE [LARGE SCALE GENOMIC DNA]</scope>
    <source>
        <strain evidence="13">NCTC 11048</strain>
    </source>
</reference>
<keyword evidence="7 12" id="KW-0378">Hydrolase</keyword>
<evidence type="ECO:0000256" key="10">
    <source>
        <dbReference type="SAM" id="Phobius"/>
    </source>
</evidence>
<evidence type="ECO:0000256" key="2">
    <source>
        <dbReference type="ARBA" id="ARBA00010973"/>
    </source>
</evidence>
<evidence type="ECO:0000256" key="7">
    <source>
        <dbReference type="ARBA" id="ARBA00022801"/>
    </source>
</evidence>
<dbReference type="Proteomes" id="UP000255549">
    <property type="component" value="Unassembled WGS sequence"/>
</dbReference>
<dbReference type="GO" id="GO:0016811">
    <property type="term" value="F:hydrolase activity, acting on carbon-nitrogen (but not peptide) bonds, in linear amides"/>
    <property type="evidence" value="ECO:0007669"/>
    <property type="project" value="InterPro"/>
</dbReference>
<dbReference type="NCBIfam" id="TIGR03933">
    <property type="entry name" value="PIA_icaB"/>
    <property type="match status" value="1"/>
</dbReference>
<dbReference type="GO" id="GO:0005975">
    <property type="term" value="P:carbohydrate metabolic process"/>
    <property type="evidence" value="ECO:0007669"/>
    <property type="project" value="InterPro"/>
</dbReference>
<evidence type="ECO:0000313" key="13">
    <source>
        <dbReference type="Proteomes" id="UP000255549"/>
    </source>
</evidence>
<dbReference type="InterPro" id="IPR051398">
    <property type="entry name" value="Polysacch_Deacetylase"/>
</dbReference>
<accession>A0A380G536</accession>
<organism evidence="12 13">
    <name type="scientific">Staphylococcus intermedius NCTC 11048</name>
    <dbReference type="NCBI Taxonomy" id="1141106"/>
    <lineage>
        <taxon>Bacteria</taxon>
        <taxon>Bacillati</taxon>
        <taxon>Bacillota</taxon>
        <taxon>Bacilli</taxon>
        <taxon>Bacillales</taxon>
        <taxon>Staphylococcaceae</taxon>
        <taxon>Staphylococcus</taxon>
        <taxon>Staphylococcus intermedius group</taxon>
    </lineage>
</organism>
<feature type="domain" description="NodB homology" evidence="11">
    <location>
        <begin position="113"/>
        <end position="289"/>
    </location>
</feature>
<dbReference type="PANTHER" id="PTHR34216">
    <property type="match status" value="1"/>
</dbReference>
<sequence>MVNFFKFFTIIGGAIISTMMIALLPIHQADAKEQKLKDDGDQTALALNYHRVRGDDFLDKFLFIFSGSKEMSTYSVSKEAFERQIKWLKAHDAHFLTHDELIRYKREGHFPKRSVWISFDDMDESVYQNAFPILKKYNVPATGFVITGKVGAQDYHNLNLSTLSDLKEMEKSGLWTFQSHTHDLHVLKKNDSKMLTVSSKVLKHDLRKSNDYIDQHFKRKETSIAYPYGQIDDQAVNAVRDSGISYGYTLEEKAMSVNDDNYHIPRILVSEDAFNQLVKKWGAFHHDAS</sequence>
<proteinExistence type="inferred from homology"/>
<feature type="transmembrane region" description="Helical" evidence="10">
    <location>
        <begin position="7"/>
        <end position="26"/>
    </location>
</feature>
<keyword evidence="10" id="KW-0472">Membrane</keyword>
<name>A0A380G536_STAIN</name>
<comment type="subcellular location">
    <subcellularLocation>
        <location evidence="1">Secreted</location>
        <location evidence="1">Cell wall</location>
    </subcellularLocation>
</comment>
<keyword evidence="13" id="KW-1185">Reference proteome</keyword>
<protein>
    <recommendedName>
        <fullName evidence="3">Poly-beta-1,6-N-acetyl-D-glucosamine N-deacetylase</fullName>
    </recommendedName>
    <alternativeName>
        <fullName evidence="9">Biofilm polysaccharide intercellular adhesin deacetylase</fullName>
    </alternativeName>
    <alternativeName>
        <fullName evidence="8">Intercellular adhesion protein B</fullName>
    </alternativeName>
</protein>
<evidence type="ECO:0000256" key="8">
    <source>
        <dbReference type="ARBA" id="ARBA00030189"/>
    </source>
</evidence>
<evidence type="ECO:0000256" key="3">
    <source>
        <dbReference type="ARBA" id="ARBA00016781"/>
    </source>
</evidence>
<evidence type="ECO:0000256" key="4">
    <source>
        <dbReference type="ARBA" id="ARBA00022512"/>
    </source>
</evidence>
<dbReference type="PANTHER" id="PTHR34216:SF3">
    <property type="entry name" value="POLY-BETA-1,6-N-ACETYL-D-GLUCOSAMINE N-DEACETYLASE"/>
    <property type="match status" value="1"/>
</dbReference>
<dbReference type="InterPro" id="IPR002509">
    <property type="entry name" value="NODB_dom"/>
</dbReference>
<evidence type="ECO:0000256" key="1">
    <source>
        <dbReference type="ARBA" id="ARBA00004191"/>
    </source>
</evidence>
<dbReference type="OrthoDB" id="9778320at2"/>
<dbReference type="InterPro" id="IPR023872">
    <property type="entry name" value="PNAG_deacetylase"/>
</dbReference>
<keyword evidence="4" id="KW-0134">Cell wall</keyword>